<gene>
    <name evidence="1" type="ORF">WYH_00473</name>
</gene>
<reference evidence="1" key="1">
    <citation type="submission" date="2015-05" db="EMBL/GenBank/DDBJ databases">
        <title>The complete genome of Altererythrobacter atlanticus strain 26DY36.</title>
        <authorList>
            <person name="Wu Y.-H."/>
            <person name="Cheng H."/>
            <person name="Wu X.-W."/>
        </authorList>
    </citation>
    <scope>NUCLEOTIDE SEQUENCE [LARGE SCALE GENOMIC DNA]</scope>
    <source>
        <strain evidence="1">26DY36</strain>
    </source>
</reference>
<evidence type="ECO:0000313" key="2">
    <source>
        <dbReference type="Proteomes" id="UP000034392"/>
    </source>
</evidence>
<dbReference type="PATRIC" id="fig|1267766.3.peg.478"/>
<dbReference type="STRING" id="1267766.WYH_00473"/>
<protein>
    <submittedName>
        <fullName evidence="1">TadE-like protein</fullName>
    </submittedName>
</protein>
<name>A0A0F7KQS8_9SPHN</name>
<dbReference type="InterPro" id="IPR012495">
    <property type="entry name" value="TadE-like_dom"/>
</dbReference>
<keyword evidence="2" id="KW-1185">Reference proteome</keyword>
<dbReference type="RefSeq" id="WP_235979775.1">
    <property type="nucleotide sequence ID" value="NZ_CP011452.2"/>
</dbReference>
<dbReference type="AlphaFoldDB" id="A0A0F7KQS8"/>
<dbReference type="Pfam" id="PF07811">
    <property type="entry name" value="TadE"/>
    <property type="match status" value="1"/>
</dbReference>
<proteinExistence type="predicted"/>
<organism evidence="1 2">
    <name type="scientific">Croceibacterium atlanticum</name>
    <dbReference type="NCBI Taxonomy" id="1267766"/>
    <lineage>
        <taxon>Bacteria</taxon>
        <taxon>Pseudomonadati</taxon>
        <taxon>Pseudomonadota</taxon>
        <taxon>Alphaproteobacteria</taxon>
        <taxon>Sphingomonadales</taxon>
        <taxon>Erythrobacteraceae</taxon>
        <taxon>Croceibacterium</taxon>
    </lineage>
</organism>
<sequence length="200" mass="21772">MMRSAKSIFRALSRREDGTAVMEFGLIAPVFVILLMGIYDLSHMVYARSVLAGAVERAARDSSLEGGDTDVADQIVEDAIRPVLPGVDLDPQRLSYFDFADIGRPEQFDDENGNNVCDNGEAYVDENRNGIWDADIGVANNGGAGDVVIYTVTATYSPLFKIPFMPEMWNERTLTATAVKKNQPFANQLGYATTAGTCSS</sequence>
<dbReference type="KEGG" id="aay:WYH_00473"/>
<dbReference type="Proteomes" id="UP000034392">
    <property type="component" value="Chromosome"/>
</dbReference>
<dbReference type="EMBL" id="CP011452">
    <property type="protein sequence ID" value="AKH41532.1"/>
    <property type="molecule type" value="Genomic_DNA"/>
</dbReference>
<accession>A0A0F7KQS8</accession>
<evidence type="ECO:0000313" key="1">
    <source>
        <dbReference type="EMBL" id="AKH41532.1"/>
    </source>
</evidence>